<comment type="caution">
    <text evidence="2">The sequence shown here is derived from an EMBL/GenBank/DDBJ whole genome shotgun (WGS) entry which is preliminary data.</text>
</comment>
<dbReference type="InterPro" id="IPR027417">
    <property type="entry name" value="P-loop_NTPase"/>
</dbReference>
<feature type="domain" description="AAA+ ATPase" evidence="1">
    <location>
        <begin position="31"/>
        <end position="192"/>
    </location>
</feature>
<evidence type="ECO:0000259" key="1">
    <source>
        <dbReference type="SMART" id="SM00382"/>
    </source>
</evidence>
<dbReference type="Proteomes" id="UP000243978">
    <property type="component" value="Unassembled WGS sequence"/>
</dbReference>
<gene>
    <name evidence="2" type="ORF">C8N43_3284</name>
</gene>
<dbReference type="SUPFAM" id="SSF52540">
    <property type="entry name" value="P-loop containing nucleoside triphosphate hydrolases"/>
    <property type="match status" value="1"/>
</dbReference>
<dbReference type="PANTHER" id="PTHR42759">
    <property type="entry name" value="MOXR FAMILY PROTEIN"/>
    <property type="match status" value="1"/>
</dbReference>
<reference evidence="2 3" key="1">
    <citation type="submission" date="2018-04" db="EMBL/GenBank/DDBJ databases">
        <title>Genomic Encyclopedia of Archaeal and Bacterial Type Strains, Phase II (KMG-II): from individual species to whole genera.</title>
        <authorList>
            <person name="Goeker M."/>
        </authorList>
    </citation>
    <scope>NUCLEOTIDE SEQUENCE [LARGE SCALE GENOMIC DNA]</scope>
    <source>
        <strain evidence="2 3">DSM 100977</strain>
    </source>
</reference>
<dbReference type="InterPro" id="IPR003593">
    <property type="entry name" value="AAA+_ATPase"/>
</dbReference>
<evidence type="ECO:0000313" key="2">
    <source>
        <dbReference type="EMBL" id="PTX54469.1"/>
    </source>
</evidence>
<dbReference type="Pfam" id="PF07728">
    <property type="entry name" value="AAA_5"/>
    <property type="match status" value="1"/>
</dbReference>
<sequence length="291" mass="31674">MTWTDLQTDLAADGYVASDDLTVALHLALTLERPLLLEGAAGVGKTQLAAGLAALRDTRLIRLQCYEGLDAAQAIYEWNYQRQLLTIRAAAEDGETGKSVEARIFSRDFLLERPLLAAITQDTPPVLLIDEIDRADEEFEAYLLEILSEFQITIPELGTVTATTTPIVILTSNGTRDLSDALRRRCLYAYVDYPDRATELAILNARCPGIEARLGAQIVGFVQKLREEELEKVPGIAETLDFAAALMGLGIADLTSDPAALQHTLSTLLKTQSDRAHITPEVAGRIAGRAA</sequence>
<organism evidence="2 3">
    <name type="scientific">Litoreibacter ponti</name>
    <dbReference type="NCBI Taxonomy" id="1510457"/>
    <lineage>
        <taxon>Bacteria</taxon>
        <taxon>Pseudomonadati</taxon>
        <taxon>Pseudomonadota</taxon>
        <taxon>Alphaproteobacteria</taxon>
        <taxon>Rhodobacterales</taxon>
        <taxon>Roseobacteraceae</taxon>
        <taxon>Litoreibacter</taxon>
    </lineage>
</organism>
<dbReference type="GO" id="GO:0005524">
    <property type="term" value="F:ATP binding"/>
    <property type="evidence" value="ECO:0007669"/>
    <property type="project" value="InterPro"/>
</dbReference>
<dbReference type="Gene3D" id="3.40.50.300">
    <property type="entry name" value="P-loop containing nucleotide triphosphate hydrolases"/>
    <property type="match status" value="1"/>
</dbReference>
<evidence type="ECO:0000313" key="3">
    <source>
        <dbReference type="Proteomes" id="UP000243978"/>
    </source>
</evidence>
<name>A0A2T6BEH7_9RHOB</name>
<dbReference type="EMBL" id="QBKS01000002">
    <property type="protein sequence ID" value="PTX54469.1"/>
    <property type="molecule type" value="Genomic_DNA"/>
</dbReference>
<accession>A0A2T6BEH7</accession>
<dbReference type="InterPro" id="IPR011704">
    <property type="entry name" value="ATPase_dyneun-rel_AAA"/>
</dbReference>
<dbReference type="AlphaFoldDB" id="A0A2T6BEH7"/>
<dbReference type="InterPro" id="IPR050764">
    <property type="entry name" value="CbbQ/NirQ/NorQ/GpvN"/>
</dbReference>
<dbReference type="OrthoDB" id="9783370at2"/>
<keyword evidence="3" id="KW-1185">Reference proteome</keyword>
<dbReference type="CDD" id="cd00009">
    <property type="entry name" value="AAA"/>
    <property type="match status" value="1"/>
</dbReference>
<proteinExistence type="predicted"/>
<dbReference type="RefSeq" id="WP_107846799.1">
    <property type="nucleotide sequence ID" value="NZ_QBKS01000002.1"/>
</dbReference>
<dbReference type="GO" id="GO:0016887">
    <property type="term" value="F:ATP hydrolysis activity"/>
    <property type="evidence" value="ECO:0007669"/>
    <property type="project" value="InterPro"/>
</dbReference>
<dbReference type="SMART" id="SM00382">
    <property type="entry name" value="AAA"/>
    <property type="match status" value="1"/>
</dbReference>
<protein>
    <submittedName>
        <fullName evidence="2">MoxR-like ATPase</fullName>
    </submittedName>
</protein>
<dbReference type="PANTHER" id="PTHR42759:SF1">
    <property type="entry name" value="MAGNESIUM-CHELATASE SUBUNIT CHLD"/>
    <property type="match status" value="1"/>
</dbReference>